<feature type="transmembrane region" description="Helical" evidence="11">
    <location>
        <begin position="28"/>
        <end position="49"/>
    </location>
</feature>
<dbReference type="InterPro" id="IPR024168">
    <property type="entry name" value="Catalase_SrpA-type_pred"/>
</dbReference>
<dbReference type="GO" id="GO:0046872">
    <property type="term" value="F:metal ion binding"/>
    <property type="evidence" value="ECO:0007669"/>
    <property type="project" value="UniProtKB-KW"/>
</dbReference>
<protein>
    <recommendedName>
        <fullName evidence="7">Catalase-related peroxidase</fullName>
        <ecNumber evidence="7">1.11.1.-</ecNumber>
    </recommendedName>
</protein>
<evidence type="ECO:0000256" key="7">
    <source>
        <dbReference type="PIRNR" id="PIRNR000296"/>
    </source>
</evidence>
<evidence type="ECO:0000256" key="10">
    <source>
        <dbReference type="SAM" id="MobiDB-lite"/>
    </source>
</evidence>
<dbReference type="GO" id="GO:0020037">
    <property type="term" value="F:heme binding"/>
    <property type="evidence" value="ECO:0007669"/>
    <property type="project" value="InterPro"/>
</dbReference>
<dbReference type="Proteomes" id="UP000430079">
    <property type="component" value="Unassembled WGS sequence"/>
</dbReference>
<accession>A0A640SQG7</accession>
<organism evidence="13 14">
    <name type="scientific">Streptomyces glebosus</name>
    <dbReference type="NCBI Taxonomy" id="249580"/>
    <lineage>
        <taxon>Bacteria</taxon>
        <taxon>Bacillati</taxon>
        <taxon>Actinomycetota</taxon>
        <taxon>Actinomycetes</taxon>
        <taxon>Kitasatosporales</taxon>
        <taxon>Streptomycetaceae</taxon>
        <taxon>Streptomyces</taxon>
    </lineage>
</organism>
<evidence type="ECO:0000256" key="1">
    <source>
        <dbReference type="ARBA" id="ARBA00005329"/>
    </source>
</evidence>
<keyword evidence="14" id="KW-1185">Reference proteome</keyword>
<keyword evidence="6 7" id="KW-0408">Iron</keyword>
<dbReference type="SMART" id="SM01060">
    <property type="entry name" value="Catalase"/>
    <property type="match status" value="1"/>
</dbReference>
<dbReference type="EMBL" id="BLIO01000001">
    <property type="protein sequence ID" value="GFE13240.1"/>
    <property type="molecule type" value="Genomic_DNA"/>
</dbReference>
<evidence type="ECO:0000256" key="9">
    <source>
        <dbReference type="PIRSR" id="PIRSR000296-2"/>
    </source>
</evidence>
<dbReference type="InterPro" id="IPR011614">
    <property type="entry name" value="Catalase_core"/>
</dbReference>
<feature type="region of interest" description="Disordered" evidence="10">
    <location>
        <begin position="1"/>
        <end position="24"/>
    </location>
</feature>
<evidence type="ECO:0000256" key="2">
    <source>
        <dbReference type="ARBA" id="ARBA00022559"/>
    </source>
</evidence>
<dbReference type="GO" id="GO:0042542">
    <property type="term" value="P:response to hydrogen peroxide"/>
    <property type="evidence" value="ECO:0007669"/>
    <property type="project" value="TreeGrafter"/>
</dbReference>
<dbReference type="EC" id="1.11.1.-" evidence="7"/>
<dbReference type="GO" id="GO:0004096">
    <property type="term" value="F:catalase activity"/>
    <property type="evidence" value="ECO:0007669"/>
    <property type="project" value="InterPro"/>
</dbReference>
<dbReference type="Pfam" id="PF00199">
    <property type="entry name" value="Catalase"/>
    <property type="match status" value="1"/>
</dbReference>
<evidence type="ECO:0000256" key="11">
    <source>
        <dbReference type="SAM" id="Phobius"/>
    </source>
</evidence>
<proteinExistence type="inferred from homology"/>
<comment type="caution">
    <text evidence="13">The sequence shown here is derived from an EMBL/GenBank/DDBJ whole genome shotgun (WGS) entry which is preliminary data.</text>
</comment>
<feature type="binding site" description="axial binding residue" evidence="9">
    <location>
        <position position="349"/>
    </location>
    <ligand>
        <name>heme</name>
        <dbReference type="ChEBI" id="CHEBI:30413"/>
    </ligand>
    <ligandPart>
        <name>Fe</name>
        <dbReference type="ChEBI" id="CHEBI:18248"/>
    </ligandPart>
</feature>
<dbReference type="PIRSF" id="PIRSF000296">
    <property type="entry name" value="SrpA"/>
    <property type="match status" value="1"/>
</dbReference>
<dbReference type="InterPro" id="IPR018028">
    <property type="entry name" value="Catalase"/>
</dbReference>
<evidence type="ECO:0000256" key="5">
    <source>
        <dbReference type="ARBA" id="ARBA00023002"/>
    </source>
</evidence>
<dbReference type="RefSeq" id="WP_229893950.1">
    <property type="nucleotide sequence ID" value="NZ_BLIO01000001.1"/>
</dbReference>
<comment type="function">
    <text evidence="7">Has an organic peroxide-dependent peroxidase activity.</text>
</comment>
<feature type="compositionally biased region" description="Basic and acidic residues" evidence="10">
    <location>
        <begin position="13"/>
        <end position="24"/>
    </location>
</feature>
<comment type="similarity">
    <text evidence="1 7">Belongs to the catalase family.</text>
</comment>
<evidence type="ECO:0000256" key="8">
    <source>
        <dbReference type="PIRSR" id="PIRSR000296-1"/>
    </source>
</evidence>
<gene>
    <name evidence="13" type="ORF">Sgleb_12870</name>
</gene>
<evidence type="ECO:0000256" key="3">
    <source>
        <dbReference type="ARBA" id="ARBA00022617"/>
    </source>
</evidence>
<feature type="region of interest" description="Disordered" evidence="10">
    <location>
        <begin position="354"/>
        <end position="377"/>
    </location>
</feature>
<evidence type="ECO:0000313" key="13">
    <source>
        <dbReference type="EMBL" id="GFE13240.1"/>
    </source>
</evidence>
<keyword evidence="3 7" id="KW-0349">Heme</keyword>
<dbReference type="Gene3D" id="1.20.1280.120">
    <property type="match status" value="1"/>
</dbReference>
<dbReference type="InterPro" id="IPR020835">
    <property type="entry name" value="Catalase_sf"/>
</dbReference>
<keyword evidence="11" id="KW-0812">Transmembrane</keyword>
<feature type="active site" evidence="8">
    <location>
        <position position="81"/>
    </location>
</feature>
<sequence length="377" mass="40451">MNDHDQTGLPEPTRPEPRSRREMPTRRAVLGAAAIGGITAAGAGAYAWAGGLLPSDRLTPAKFADRFEQLSGVHDGFRRNHAKGVSAAGTFVSNGAGVELSSAAVFASGSTPVTARFSLSGGLPTVADANATTRGFAVLFHLNNGEQWRTAMVNLPVFPDSVPQGFYDRQLATAPVPATGQPDPAKVAAFLAAYPKTARAMALVKKTPPASNFSNSTFRGLNAFYFTNQAGKSIPVRWSLVPEEPFRPGPKAPQPDHDYLFNALIERVRSGPVRWHLMITLGAPGDPTHDATLPWPANRPQIDVGTLTIDALQTEEAGNARDVNFDPLILPQGISPSDDPLLTARSAVYAQSYRRRTREAHQPSKVDVQEVEAEHDH</sequence>
<feature type="domain" description="Catalase core" evidence="12">
    <location>
        <begin position="56"/>
        <end position="370"/>
    </location>
</feature>
<dbReference type="AlphaFoldDB" id="A0A640SQG7"/>
<dbReference type="InterPro" id="IPR006311">
    <property type="entry name" value="TAT_signal"/>
</dbReference>
<reference evidence="13 14" key="1">
    <citation type="submission" date="2019-12" db="EMBL/GenBank/DDBJ databases">
        <title>Whole genome shotgun sequence of Streptomyces hygroscopicus subsp. glebosus NBRC 13786.</title>
        <authorList>
            <person name="Ichikawa N."/>
            <person name="Kimura A."/>
            <person name="Kitahashi Y."/>
            <person name="Komaki H."/>
            <person name="Tamura T."/>
        </authorList>
    </citation>
    <scope>NUCLEOTIDE SEQUENCE [LARGE SCALE GENOMIC DNA]</scope>
    <source>
        <strain evidence="13 14">NBRC 13786</strain>
    </source>
</reference>
<evidence type="ECO:0000256" key="6">
    <source>
        <dbReference type="ARBA" id="ARBA00023004"/>
    </source>
</evidence>
<dbReference type="Gene3D" id="2.40.180.10">
    <property type="entry name" value="Catalase core domain"/>
    <property type="match status" value="1"/>
</dbReference>
<evidence type="ECO:0000313" key="14">
    <source>
        <dbReference type="Proteomes" id="UP000430079"/>
    </source>
</evidence>
<keyword evidence="2 7" id="KW-0575">Peroxidase</keyword>
<feature type="compositionally biased region" description="Basic and acidic residues" evidence="10">
    <location>
        <begin position="359"/>
        <end position="377"/>
    </location>
</feature>
<dbReference type="CDD" id="cd08153">
    <property type="entry name" value="srpA_like"/>
    <property type="match status" value="1"/>
</dbReference>
<evidence type="ECO:0000259" key="12">
    <source>
        <dbReference type="SMART" id="SM01060"/>
    </source>
</evidence>
<dbReference type="PANTHER" id="PTHR11465:SF9">
    <property type="entry name" value="CATALASE"/>
    <property type="match status" value="1"/>
</dbReference>
<keyword evidence="11" id="KW-0472">Membrane</keyword>
<comment type="cofactor">
    <cofactor evidence="7">
        <name>heme</name>
        <dbReference type="ChEBI" id="CHEBI:30413"/>
    </cofactor>
</comment>
<dbReference type="GO" id="GO:0042744">
    <property type="term" value="P:hydrogen peroxide catabolic process"/>
    <property type="evidence" value="ECO:0007669"/>
    <property type="project" value="TreeGrafter"/>
</dbReference>
<dbReference type="PROSITE" id="PS51402">
    <property type="entry name" value="CATALASE_3"/>
    <property type="match status" value="1"/>
</dbReference>
<dbReference type="PROSITE" id="PS51318">
    <property type="entry name" value="TAT"/>
    <property type="match status" value="1"/>
</dbReference>
<evidence type="ECO:0000256" key="4">
    <source>
        <dbReference type="ARBA" id="ARBA00022723"/>
    </source>
</evidence>
<keyword evidence="4 7" id="KW-0479">Metal-binding</keyword>
<dbReference type="PANTHER" id="PTHR11465">
    <property type="entry name" value="CATALASE"/>
    <property type="match status" value="1"/>
</dbReference>
<dbReference type="PRINTS" id="PR00067">
    <property type="entry name" value="CATALASE"/>
</dbReference>
<dbReference type="GO" id="GO:0005737">
    <property type="term" value="C:cytoplasm"/>
    <property type="evidence" value="ECO:0007669"/>
    <property type="project" value="TreeGrafter"/>
</dbReference>
<name>A0A640SQG7_9ACTN</name>
<keyword evidence="11" id="KW-1133">Transmembrane helix</keyword>
<dbReference type="SUPFAM" id="SSF56634">
    <property type="entry name" value="Heme-dependent catalase-like"/>
    <property type="match status" value="1"/>
</dbReference>
<keyword evidence="5 7" id="KW-0560">Oxidoreductase</keyword>